<evidence type="ECO:0000313" key="1">
    <source>
        <dbReference type="EMBL" id="PLB48197.1"/>
    </source>
</evidence>
<protein>
    <recommendedName>
        <fullName evidence="3">Clavaminate synthase-like protein</fullName>
    </recommendedName>
</protein>
<dbReference type="RefSeq" id="XP_024703499.1">
    <property type="nucleotide sequence ID" value="XM_024849465.1"/>
</dbReference>
<dbReference type="GeneID" id="36557164"/>
<accession>A0A2I2G5P1</accession>
<dbReference type="AlphaFoldDB" id="A0A2I2G5P1"/>
<comment type="caution">
    <text evidence="1">The sequence shown here is derived from an EMBL/GenBank/DDBJ whole genome shotgun (WGS) entry which is preliminary data.</text>
</comment>
<organism evidence="1 2">
    <name type="scientific">Aspergillus steynii IBT 23096</name>
    <dbReference type="NCBI Taxonomy" id="1392250"/>
    <lineage>
        <taxon>Eukaryota</taxon>
        <taxon>Fungi</taxon>
        <taxon>Dikarya</taxon>
        <taxon>Ascomycota</taxon>
        <taxon>Pezizomycotina</taxon>
        <taxon>Eurotiomycetes</taxon>
        <taxon>Eurotiomycetidae</taxon>
        <taxon>Eurotiales</taxon>
        <taxon>Aspergillaceae</taxon>
        <taxon>Aspergillus</taxon>
        <taxon>Aspergillus subgen. Circumdati</taxon>
    </lineage>
</organism>
<evidence type="ECO:0000313" key="2">
    <source>
        <dbReference type="Proteomes" id="UP000234275"/>
    </source>
</evidence>
<evidence type="ECO:0008006" key="3">
    <source>
        <dbReference type="Google" id="ProtNLM"/>
    </source>
</evidence>
<dbReference type="OrthoDB" id="4384581at2759"/>
<gene>
    <name evidence="1" type="ORF">P170DRAFT_437881</name>
</gene>
<dbReference type="EMBL" id="MSFO01000005">
    <property type="protein sequence ID" value="PLB48197.1"/>
    <property type="molecule type" value="Genomic_DNA"/>
</dbReference>
<dbReference type="Proteomes" id="UP000234275">
    <property type="component" value="Unassembled WGS sequence"/>
</dbReference>
<keyword evidence="2" id="KW-1185">Reference proteome</keyword>
<name>A0A2I2G5P1_9EURO</name>
<sequence>MESTGYRIVSTSSALKPELIESVKEAIGPDQLSGQLSGGYANPSKHWEGGRSDALFDQCAEHGLDVDALIKGGLRKGYQQVIHQPVRVVRFLPNTLTMGPMRAHPSPNSISIFRPLYDSVGAENGMFKIYSCSQSLTKAELEGRPSEVRLHPHQALVTLGPLWVEPVHSGGGVIIWKGCSESPVGTDTFGDHVLPFMRQHELD</sequence>
<dbReference type="VEuPathDB" id="FungiDB:P170DRAFT_437881"/>
<proteinExistence type="predicted"/>
<reference evidence="1 2" key="1">
    <citation type="submission" date="2016-12" db="EMBL/GenBank/DDBJ databases">
        <title>The genomes of Aspergillus section Nigri reveals drivers in fungal speciation.</title>
        <authorList>
            <consortium name="DOE Joint Genome Institute"/>
            <person name="Vesth T.C."/>
            <person name="Nybo J."/>
            <person name="Theobald S."/>
            <person name="Brandl J."/>
            <person name="Frisvad J.C."/>
            <person name="Nielsen K.F."/>
            <person name="Lyhne E.K."/>
            <person name="Kogle M.E."/>
            <person name="Kuo A."/>
            <person name="Riley R."/>
            <person name="Clum A."/>
            <person name="Nolan M."/>
            <person name="Lipzen A."/>
            <person name="Salamov A."/>
            <person name="Henrissat B."/>
            <person name="Wiebenga A."/>
            <person name="De Vries R.P."/>
            <person name="Grigoriev I.V."/>
            <person name="Mortensen U.H."/>
            <person name="Andersen M.R."/>
            <person name="Baker S.E."/>
        </authorList>
    </citation>
    <scope>NUCLEOTIDE SEQUENCE [LARGE SCALE GENOMIC DNA]</scope>
    <source>
        <strain evidence="1 2">IBT 23096</strain>
    </source>
</reference>